<dbReference type="eggNOG" id="KOG4206">
    <property type="taxonomic scope" value="Eukaryota"/>
</dbReference>
<feature type="region of interest" description="Disordered" evidence="13">
    <location>
        <begin position="2895"/>
        <end position="2973"/>
    </location>
</feature>
<feature type="region of interest" description="Disordered" evidence="13">
    <location>
        <begin position="1907"/>
        <end position="1932"/>
    </location>
</feature>
<feature type="compositionally biased region" description="Polar residues" evidence="13">
    <location>
        <begin position="2450"/>
        <end position="2473"/>
    </location>
</feature>
<feature type="compositionally biased region" description="Low complexity" evidence="13">
    <location>
        <begin position="619"/>
        <end position="630"/>
    </location>
</feature>
<dbReference type="Gene3D" id="3.30.70.330">
    <property type="match status" value="3"/>
</dbReference>
<dbReference type="GO" id="GO:0030532">
    <property type="term" value="C:small nuclear ribonucleoprotein complex"/>
    <property type="evidence" value="ECO:0007669"/>
    <property type="project" value="UniProtKB-ARBA"/>
</dbReference>
<feature type="region of interest" description="Disordered" evidence="13">
    <location>
        <begin position="2277"/>
        <end position="2310"/>
    </location>
</feature>
<reference evidence="15" key="2">
    <citation type="submission" date="2018-05" db="EMBL/GenBank/DDBJ databases">
        <title>OpunRS2 (Oryza punctata Reference Sequence Version 2).</title>
        <authorList>
            <person name="Zhang J."/>
            <person name="Kudrna D."/>
            <person name="Lee S."/>
            <person name="Talag J."/>
            <person name="Welchert J."/>
            <person name="Wing R.A."/>
        </authorList>
    </citation>
    <scope>NUCLEOTIDE SEQUENCE [LARGE SCALE GENOMIC DNA]</scope>
</reference>
<dbReference type="FunFam" id="3.30.70.330:FF:000029">
    <property type="entry name" value="U2 small nuclear ribonucleoprotein B"/>
    <property type="match status" value="2"/>
</dbReference>
<feature type="region of interest" description="Disordered" evidence="13">
    <location>
        <begin position="2684"/>
        <end position="2706"/>
    </location>
</feature>
<dbReference type="PANTHER" id="PTHR12902:SF10">
    <property type="entry name" value="PROTEIN SCAR"/>
    <property type="match status" value="1"/>
</dbReference>
<dbReference type="FunFam" id="3.30.70.330:FF:000039">
    <property type="entry name" value="U1 small nuclear ribonucleoprotein A"/>
    <property type="match status" value="1"/>
</dbReference>
<dbReference type="GO" id="GO:0005681">
    <property type="term" value="C:spliceosomal complex"/>
    <property type="evidence" value="ECO:0007669"/>
    <property type="project" value="UniProtKB-KW"/>
</dbReference>
<proteinExistence type="inferred from homology"/>
<keyword evidence="7 12" id="KW-0694">RNA-binding</keyword>
<feature type="region of interest" description="Disordered" evidence="13">
    <location>
        <begin position="90"/>
        <end position="160"/>
    </location>
</feature>
<dbReference type="GO" id="GO:0034237">
    <property type="term" value="F:protein kinase A regulatory subunit binding"/>
    <property type="evidence" value="ECO:0007669"/>
    <property type="project" value="TreeGrafter"/>
</dbReference>
<organism evidence="15">
    <name type="scientific">Oryza punctata</name>
    <name type="common">Red rice</name>
    <dbReference type="NCBI Taxonomy" id="4537"/>
    <lineage>
        <taxon>Eukaryota</taxon>
        <taxon>Viridiplantae</taxon>
        <taxon>Streptophyta</taxon>
        <taxon>Embryophyta</taxon>
        <taxon>Tracheophyta</taxon>
        <taxon>Spermatophyta</taxon>
        <taxon>Magnoliopsida</taxon>
        <taxon>Liliopsida</taxon>
        <taxon>Poales</taxon>
        <taxon>Poaceae</taxon>
        <taxon>BOP clade</taxon>
        <taxon>Oryzoideae</taxon>
        <taxon>Oryzeae</taxon>
        <taxon>Oryzinae</taxon>
        <taxon>Oryza</taxon>
    </lineage>
</organism>
<evidence type="ECO:0000256" key="11">
    <source>
        <dbReference type="ARBA" id="ARBA00053846"/>
    </source>
</evidence>
<dbReference type="GO" id="GO:0071933">
    <property type="term" value="F:Arp2/3 complex binding"/>
    <property type="evidence" value="ECO:0007669"/>
    <property type="project" value="TreeGrafter"/>
</dbReference>
<feature type="region of interest" description="Disordered" evidence="13">
    <location>
        <begin position="1217"/>
        <end position="1295"/>
    </location>
</feature>
<feature type="domain" description="RRM" evidence="14">
    <location>
        <begin position="1834"/>
        <end position="1908"/>
    </location>
</feature>
<evidence type="ECO:0000256" key="3">
    <source>
        <dbReference type="ARBA" id="ARBA00007243"/>
    </source>
</evidence>
<comment type="similarity">
    <text evidence="3">Belongs to the RRM U1 A/B'' family.</text>
</comment>
<dbReference type="InterPro" id="IPR028288">
    <property type="entry name" value="SCAR/WAVE_fam"/>
</dbReference>
<feature type="region of interest" description="Disordered" evidence="13">
    <location>
        <begin position="1948"/>
        <end position="1981"/>
    </location>
</feature>
<comment type="similarity">
    <text evidence="2">Belongs to the SCAR/WAVE family.</text>
</comment>
<dbReference type="SMART" id="SM00671">
    <property type="entry name" value="SEL1"/>
    <property type="match status" value="2"/>
</dbReference>
<dbReference type="GO" id="GO:2000601">
    <property type="term" value="P:positive regulation of Arp2/3 complex-mediated actin nucleation"/>
    <property type="evidence" value="ECO:0007669"/>
    <property type="project" value="TreeGrafter"/>
</dbReference>
<feature type="region of interest" description="Disordered" evidence="13">
    <location>
        <begin position="3342"/>
        <end position="3382"/>
    </location>
</feature>
<dbReference type="CDD" id="cd12247">
    <property type="entry name" value="RRM2_U1A_like"/>
    <property type="match status" value="2"/>
</dbReference>
<dbReference type="InterPro" id="IPR035979">
    <property type="entry name" value="RBD_domain_sf"/>
</dbReference>
<feature type="compositionally biased region" description="Basic residues" evidence="13">
    <location>
        <begin position="1968"/>
        <end position="1977"/>
    </location>
</feature>
<feature type="compositionally biased region" description="Low complexity" evidence="13">
    <location>
        <begin position="2297"/>
        <end position="2308"/>
    </location>
</feature>
<feature type="domain" description="RRM" evidence="14">
    <location>
        <begin position="10"/>
        <end position="89"/>
    </location>
</feature>
<feature type="region of interest" description="Disordered" evidence="13">
    <location>
        <begin position="231"/>
        <end position="254"/>
    </location>
</feature>
<protein>
    <recommendedName>
        <fullName evidence="14">RRM domain-containing protein</fullName>
    </recommendedName>
</protein>
<name>A0A0E0KCL3_ORYPU</name>
<dbReference type="InterPro" id="IPR000504">
    <property type="entry name" value="RRM_dom"/>
</dbReference>
<reference evidence="15" key="1">
    <citation type="submission" date="2015-04" db="UniProtKB">
        <authorList>
            <consortium name="EnsemblPlants"/>
        </authorList>
    </citation>
    <scope>IDENTIFICATION</scope>
</reference>
<evidence type="ECO:0000259" key="14">
    <source>
        <dbReference type="PROSITE" id="PS50102"/>
    </source>
</evidence>
<feature type="compositionally biased region" description="Basic and acidic residues" evidence="13">
    <location>
        <begin position="1907"/>
        <end position="1928"/>
    </location>
</feature>
<feature type="compositionally biased region" description="Basic and acidic residues" evidence="13">
    <location>
        <begin position="240"/>
        <end position="250"/>
    </location>
</feature>
<dbReference type="Gene3D" id="6.10.280.150">
    <property type="match status" value="2"/>
</dbReference>
<evidence type="ECO:0000313" key="15">
    <source>
        <dbReference type="EnsemblPlants" id="OPUNC03G13590.1"/>
    </source>
</evidence>
<feature type="compositionally biased region" description="Basic and acidic residues" evidence="13">
    <location>
        <begin position="108"/>
        <end position="123"/>
    </location>
</feature>
<dbReference type="STRING" id="4537.A0A0E0KCL3"/>
<evidence type="ECO:0000256" key="8">
    <source>
        <dbReference type="ARBA" id="ARBA00023187"/>
    </source>
</evidence>
<keyword evidence="9" id="KW-0539">Nucleus</keyword>
<accession>A0A0E0KCL3</accession>
<evidence type="ECO:0000256" key="2">
    <source>
        <dbReference type="ARBA" id="ARBA00006993"/>
    </source>
</evidence>
<feature type="region of interest" description="Disordered" evidence="13">
    <location>
        <begin position="1655"/>
        <end position="1695"/>
    </location>
</feature>
<dbReference type="Gene3D" id="1.20.5.340">
    <property type="match status" value="2"/>
</dbReference>
<feature type="domain" description="RRM" evidence="14">
    <location>
        <begin position="158"/>
        <end position="232"/>
    </location>
</feature>
<keyword evidence="16" id="KW-1185">Reference proteome</keyword>
<keyword evidence="8" id="KW-0508">mRNA splicing</keyword>
<feature type="region of interest" description="Disordered" evidence="13">
    <location>
        <begin position="766"/>
        <end position="798"/>
    </location>
</feature>
<feature type="compositionally biased region" description="Polar residues" evidence="13">
    <location>
        <begin position="127"/>
        <end position="151"/>
    </location>
</feature>
<feature type="region of interest" description="Disordered" evidence="13">
    <location>
        <begin position="2580"/>
        <end position="2618"/>
    </location>
</feature>
<evidence type="ECO:0000256" key="10">
    <source>
        <dbReference type="ARBA" id="ARBA00023274"/>
    </source>
</evidence>
<dbReference type="PANTHER" id="PTHR12902">
    <property type="entry name" value="WASP-1"/>
    <property type="match status" value="1"/>
</dbReference>
<dbReference type="PROSITE" id="PS50102">
    <property type="entry name" value="RRM"/>
    <property type="match status" value="3"/>
</dbReference>
<feature type="compositionally biased region" description="Acidic residues" evidence="13">
    <location>
        <begin position="1006"/>
        <end position="1026"/>
    </location>
</feature>
<dbReference type="InterPro" id="IPR006597">
    <property type="entry name" value="Sel1-like"/>
</dbReference>
<dbReference type="CDD" id="cd12246">
    <property type="entry name" value="RRM1_U1A_like"/>
    <property type="match status" value="1"/>
</dbReference>
<feature type="compositionally biased region" description="Pro residues" evidence="13">
    <location>
        <begin position="2918"/>
        <end position="2927"/>
    </location>
</feature>
<dbReference type="GO" id="GO:0005856">
    <property type="term" value="C:cytoskeleton"/>
    <property type="evidence" value="ECO:0007669"/>
    <property type="project" value="InterPro"/>
</dbReference>
<evidence type="ECO:0000256" key="6">
    <source>
        <dbReference type="ARBA" id="ARBA00022737"/>
    </source>
</evidence>
<keyword evidence="6" id="KW-0677">Repeat</keyword>
<feature type="region of interest" description="Disordered" evidence="13">
    <location>
        <begin position="2444"/>
        <end position="2476"/>
    </location>
</feature>
<dbReference type="HOGENOM" id="CLU_224800_0_0_1"/>
<dbReference type="GO" id="GO:0030036">
    <property type="term" value="P:actin cytoskeleton organization"/>
    <property type="evidence" value="ECO:0007669"/>
    <property type="project" value="InterPro"/>
</dbReference>
<feature type="compositionally biased region" description="Polar residues" evidence="13">
    <location>
        <begin position="772"/>
        <end position="795"/>
    </location>
</feature>
<comment type="function">
    <text evidence="11">Involved in nuclear pre-mRNA splicing.</text>
</comment>
<comment type="subcellular location">
    <subcellularLocation>
        <location evidence="1">Nucleus</location>
    </subcellularLocation>
</comment>
<dbReference type="Pfam" id="PF00076">
    <property type="entry name" value="RRM_1"/>
    <property type="match status" value="3"/>
</dbReference>
<dbReference type="Gramene" id="OPUNC03G13590.1">
    <property type="protein sequence ID" value="OPUNC03G13590.1"/>
    <property type="gene ID" value="OPUNC03G13590"/>
</dbReference>
<evidence type="ECO:0000256" key="7">
    <source>
        <dbReference type="ARBA" id="ARBA00022884"/>
    </source>
</evidence>
<keyword evidence="4" id="KW-0507">mRNA processing</keyword>
<dbReference type="SMART" id="SM00360">
    <property type="entry name" value="RRM"/>
    <property type="match status" value="3"/>
</dbReference>
<evidence type="ECO:0000256" key="5">
    <source>
        <dbReference type="ARBA" id="ARBA00022728"/>
    </source>
</evidence>
<evidence type="ECO:0000256" key="12">
    <source>
        <dbReference type="PROSITE-ProRule" id="PRU00176"/>
    </source>
</evidence>
<feature type="compositionally biased region" description="Pro residues" evidence="13">
    <location>
        <begin position="1240"/>
        <end position="1249"/>
    </location>
</feature>
<dbReference type="GO" id="GO:0008380">
    <property type="term" value="P:RNA splicing"/>
    <property type="evidence" value="ECO:0007669"/>
    <property type="project" value="UniProtKB-KW"/>
</dbReference>
<evidence type="ECO:0000313" key="16">
    <source>
        <dbReference type="Proteomes" id="UP000026962"/>
    </source>
</evidence>
<dbReference type="GO" id="GO:0003723">
    <property type="term" value="F:RNA binding"/>
    <property type="evidence" value="ECO:0007669"/>
    <property type="project" value="UniProtKB-UniRule"/>
</dbReference>
<feature type="region of interest" description="Disordered" evidence="13">
    <location>
        <begin position="599"/>
        <end position="632"/>
    </location>
</feature>
<keyword evidence="10" id="KW-0687">Ribonucleoprotein</keyword>
<evidence type="ECO:0000256" key="9">
    <source>
        <dbReference type="ARBA" id="ARBA00023242"/>
    </source>
</evidence>
<feature type="compositionally biased region" description="Acidic residues" evidence="13">
    <location>
        <begin position="2684"/>
        <end position="2704"/>
    </location>
</feature>
<dbReference type="InterPro" id="IPR012677">
    <property type="entry name" value="Nucleotide-bd_a/b_plait_sf"/>
</dbReference>
<evidence type="ECO:0000256" key="4">
    <source>
        <dbReference type="ARBA" id="ARBA00022664"/>
    </source>
</evidence>
<feature type="region of interest" description="Disordered" evidence="13">
    <location>
        <begin position="1006"/>
        <end position="1028"/>
    </location>
</feature>
<dbReference type="SUPFAM" id="SSF54928">
    <property type="entry name" value="RNA-binding domain, RBD"/>
    <property type="match status" value="2"/>
</dbReference>
<evidence type="ECO:0000256" key="1">
    <source>
        <dbReference type="ARBA" id="ARBA00004123"/>
    </source>
</evidence>
<dbReference type="Proteomes" id="UP000026962">
    <property type="component" value="Chromosome 3"/>
</dbReference>
<keyword evidence="5" id="KW-0747">Spliceosome</keyword>
<sequence length="3503" mass="386336">MLSGDIPPNQTVYLRNLNEKVKKEELKRSLYALCSQYGRILDVVALKTPKLRGQAWVVFSEITAATNAFRGLQEFDFYGKRMRVQYAKTRSDCLATEDGSTAPKEKRKKQEEKAAEKKRRAEEAQQSGPNASAQSNGTGYQASHLGKTSQEPPAPPNNILFIQNLPAETTSMMLQILFQQYPGFREVRMIEAKPGIAFVEYEDDSQSMVAMQALQGFKITPYNPMAISYAKKAREKKQKARPDETEETKPLQRQKQLFSEPSELEAALRRHSGAHRQRQGEKKAAIAAAARRRRNRRRAMPLSRHEVGNEYSLGGRELYRRADQHDPEAVLDGVAMAGLVGVLRQLGDLAEFAVQVFHGLYDEVMTASARGHGLMLRVQQLEAELPLVEKDSCHADYLYVASNRGIDWHSNPRLETGIVTNGDTPRFIMDSIKQCHGPPKLFMLDKYDIGGEGACLKRYTDPSFFKMDSACSSMLEQGMQRERRPLRAMEIRPTLQNSEIFRSPNAANNDSKLEIDLSGEVLDEIPTRRRRLKYIQLNGSAFRSFSPQMQNLYGETSPSNEKPCSTNHSEVQISFTDSPDTNTEERDIMVDTFSSMDKGKENNFVMGGKSRSTTEEALSRSSDARSAGSSKGYNSEVDIYVDALTTMDSEVETDTEHRDHGHRDITQVESSKPCSDVHGAVVSGSISFRNNGSIVPNSSDVAPAEEEKDDHHQEYVCVPSPQAKPVAGEHERSSSLEELFAQEKPVSCEHERTSSLEELLLGDAHPSEHNMRSSATESNTNGAFSTVESNGTVGTTKKEKDNPIIAGISFKKTASKKSKYAGSMELIASKVGILPRKLSKKHDPFSDSLRNMAKQLLELKIDGTEDTELYEFEANGEGCDMKCLEMSHPPIEIMESAMQIIPSDSPQDNVDSRECQPEEVNQESDHDVPPSDSPQDSVDGNVFRDISLLSSQEEQQCAGPVTVDNLLDHTPENIQDQIGEHLCREVTEDIHTEVVPENGSDIADELEEGSISEEKVNEEDAEESNESEAYTLDENTEYIEEQVVSDDLISSPISSKQSDDLCQIVPLTLTDADDSLAGKNVGNNISGIYITSSGTITESNVSTVVVESVTTNDVAVQYNEQCCLHQETSLAQDITHVSSCEIEGQNGPLSLCSSSMVGATPDLSVDTEEMHENPNLCIDSSTDLFRDALAPDSRDVPSPNISSFDWMLNGAMQKSLNVLPAKPPNGILQENNSSKDTEDAPPPLPPLPPMQWRTTKLQPGPAALSTKFGRPPRPKPPVKYQENESYSSQDGRNQESEILQEASLQNGLTSVTSEKEMVVATVSNEIQTNTIIGTESQECHLKVLNEYDVKASNPFSASEFKSVGGVGSVEGGNLETSQLSELIVIPEEAWSELVDIKSTSGQEKGGKHQLSTGIFNCNGMHTTGLLTVMRDDFKIYDQNEKGLLAEERNTIADSEEKEPNGVTCQDNTQNSDLLVQPEDGEHGNSAGTVREFSSSLEEELAKLSPPSVPTPPKYPLFQVTAHDRSMTSVKLPDENNSILEQIKNKSFNLKPVLAKRPNMMGAPRTNLQVVAILERANAIRQAVADDDDEDSWRYHLIKKLTLSYEVHAMKMQHVNALAFLTNPPPLPHFPRKPPPCMAKRLPADGLAAIRAALRPSARGLRSRPSQGGKAGKPSASPLDTPRNAAGAGSGAGASSGRAEVRDLAAACGLQEDDRVPLSEVVLDCTRRWFQDTLKEAHAGDAAMQVLVGQMYRSGYGVNKNEHKAQIWTEKASRYRSTVWKDTMLVTQIQMIPRKQANNHMLLESIFLFYTNIEMGYQASHLGKTSQEPPAPPNNILFIQNLPAETTSMMLQILFQQYPGFREVRMIEAKPGIAFVEYEDDSQSMVAMQALQGFKITPYNPMAISYAKKERAREKKQKARPDETEETKPLQRQKQLFSEPSELEAALRRHSGAHRQRQGEKKAAIAAAARRRRNRRRAMPLSRHEVGNEYSLGGRELYRRADQHDPEAVLDGVAMAGLVGVLRQLGDLAEFAVQVFHGLYDEVMTASARGHGLMLRVQQLEAELPLVEKDSCHADYLYVASNRGIDWHSNPRLETGIVTNGDTPRFIMDSIKQCHGPPKLFMLDKYDIGGEGACLKRYTDPSFFKMDSACSSMLEQGMQRERRPLRAMEIRPTLQNSEIFRSPNAANNDSKLEIDLSGEVLDEIPTRRRRLKYIQLNGSAFRSFSPQMQNLYGETSPSNEKPCSTNHSEVQISFTDSPDTNTEERDIMVDTFSSMDKGKENNFVMGGKSRSTTEEALSRSSDARSAGSSKGYNSEVDIYVDALTTMDSEVETDTEHRDHGHRDITQVESSKPCSDVHGAVVSGSISFRNNGSIVPNSSDVAPAEEEKDDHHQEYVCVPSPQAKPVAGEHERSSSLEELFAQEKPVSCEHERTSSLEELLLGDAHPSEHNMRSSATESNTNGAFSTVESNGTVGTTKKEKDNPIIAGISFKKTASKKSKYAGSMELIASKVGILPRKLSKKHDPFSDSLRNMAKQLLELKIDGTEDTELYEFEANGEGCDMKCLEMSHPPIEIMESAMQIIPSDSPQDNVDSRECQPEEVNQESDHDVPPSDSPQDSVDGNVFRDISLLSSQEEQQCAGPVTVDNLLDHTPENIQDQIGEHLCREVTEDIHTEVVPENGSDIADELEEGSISEEKVNEEDAEESNESEAYTLDENTEYIEEQVVSDDLISSPISSKQSDDLCQIVPLTLTDADDSLAGKNVGNNISGIYITSSGTITESNVSTVVVESVTTNDVAVQYNEQCCLHQETSLAQDITHVSSCEIEGQNGPLSLCSSSMVGATPDLSVDTEEMHENPNLCIDSSTDLFRDALAPDSRDVPSPNISSFDWMLNGAMQKSLNVLPAKPPNGILQENNSSKDTEDAPPPLPPLPPMQWRTTKLQPGPAALSTKFGRPPRPKPPVKYQENESYSSQDGRNQESEILQEASLQNGLTSVTSEKEMVVATVSNEIQTNTIIGTESQECHLKVLNEYDVKASNPFSASEFKSVGGVGSVEGGNLETSQLSELIVIPEEAWSELVDIKSTSGQEKGGKHQLSTGIFNCNGMHTTGLLTVMRDDFKIYDQNEKGLLAEERNTIADSEEKEPNGVTCQDNTQNSDLLVQPEDGEHGNSAGTVREFSSSLEEELAKLSPPSVPTPPKYPLFQVTAHDRSMLKKAPTLVQTSVKLPDENNSILEQIKNKSFNLKPVLAKRPNMMGAPRTNLQVVAILERANAIRQAVADDDDEDSWRYHLIKKLTLSYEVHAMKMQHVNALAFLTNPPPLPHFPRKPPPCMAKRLPADGLAAIRAALRPSARGLRSRPSQGGKAGKPSASPLDTPRNAAGAGSGAGASSGRAEVRDLAAACGLQEDDRVPLSEVVLDCTRRWFQDTLKEAHAGDAAMQVLVGQMYRSGYGVNKNEHKAQIWTEKASRYRSTVWKDTMLVTQIQMIPRKQANNHMLLESDYKASKARQSTP</sequence>
<dbReference type="GO" id="GO:0006397">
    <property type="term" value="P:mRNA processing"/>
    <property type="evidence" value="ECO:0007669"/>
    <property type="project" value="UniProtKB-KW"/>
</dbReference>
<feature type="region of interest" description="Disordered" evidence="13">
    <location>
        <begin position="902"/>
        <end position="940"/>
    </location>
</feature>
<evidence type="ECO:0000256" key="13">
    <source>
        <dbReference type="SAM" id="MobiDB-lite"/>
    </source>
</evidence>
<dbReference type="Pfam" id="PF08238">
    <property type="entry name" value="Sel1"/>
    <property type="match status" value="2"/>
</dbReference>
<dbReference type="EnsemblPlants" id="OPUNC03G13590.1">
    <property type="protein sequence ID" value="OPUNC03G13590.1"/>
    <property type="gene ID" value="OPUNC03G13590"/>
</dbReference>